<proteinExistence type="predicted"/>
<reference evidence="2" key="2">
    <citation type="submission" date="2023-06" db="EMBL/GenBank/DDBJ databases">
        <authorList>
            <consortium name="Lawrence Berkeley National Laboratory"/>
            <person name="Haridas S."/>
            <person name="Hensen N."/>
            <person name="Bonometti L."/>
            <person name="Westerberg I."/>
            <person name="Brannstrom I.O."/>
            <person name="Guillou S."/>
            <person name="Cros-Aarteil S."/>
            <person name="Calhoun S."/>
            <person name="Kuo A."/>
            <person name="Mondo S."/>
            <person name="Pangilinan J."/>
            <person name="Riley R."/>
            <person name="Labutti K."/>
            <person name="Andreopoulos B."/>
            <person name="Lipzen A."/>
            <person name="Chen C."/>
            <person name="Yanf M."/>
            <person name="Daum C."/>
            <person name="Ng V."/>
            <person name="Clum A."/>
            <person name="Steindorff A."/>
            <person name="Ohm R."/>
            <person name="Martin F."/>
            <person name="Silar P."/>
            <person name="Natvig D."/>
            <person name="Lalanne C."/>
            <person name="Gautier V."/>
            <person name="Ament-Velasquez S.L."/>
            <person name="Kruys A."/>
            <person name="Hutchinson M.I."/>
            <person name="Powell A.J."/>
            <person name="Barry K."/>
            <person name="Miller A.N."/>
            <person name="Grigoriev I.V."/>
            <person name="Debuchy R."/>
            <person name="Gladieux P."/>
            <person name="Thoren M.H."/>
            <person name="Johannesson H."/>
        </authorList>
    </citation>
    <scope>NUCLEOTIDE SEQUENCE</scope>
    <source>
        <strain evidence="2">CBS 168.71</strain>
    </source>
</reference>
<accession>A0AAE0HL19</accession>
<comment type="caution">
    <text evidence="2">The sequence shown here is derived from an EMBL/GenBank/DDBJ whole genome shotgun (WGS) entry which is preliminary data.</text>
</comment>
<protein>
    <submittedName>
        <fullName evidence="2">Uncharacterized protein</fullName>
    </submittedName>
</protein>
<reference evidence="2" key="1">
    <citation type="journal article" date="2023" name="Mol. Phylogenet. Evol.">
        <title>Genome-scale phylogeny and comparative genomics of the fungal order Sordariales.</title>
        <authorList>
            <person name="Hensen N."/>
            <person name="Bonometti L."/>
            <person name="Westerberg I."/>
            <person name="Brannstrom I.O."/>
            <person name="Guillou S."/>
            <person name="Cros-Aarteil S."/>
            <person name="Calhoun S."/>
            <person name="Haridas S."/>
            <person name="Kuo A."/>
            <person name="Mondo S."/>
            <person name="Pangilinan J."/>
            <person name="Riley R."/>
            <person name="LaButti K."/>
            <person name="Andreopoulos B."/>
            <person name="Lipzen A."/>
            <person name="Chen C."/>
            <person name="Yan M."/>
            <person name="Daum C."/>
            <person name="Ng V."/>
            <person name="Clum A."/>
            <person name="Steindorff A."/>
            <person name="Ohm R.A."/>
            <person name="Martin F."/>
            <person name="Silar P."/>
            <person name="Natvig D.O."/>
            <person name="Lalanne C."/>
            <person name="Gautier V."/>
            <person name="Ament-Velasquez S.L."/>
            <person name="Kruys A."/>
            <person name="Hutchinson M.I."/>
            <person name="Powell A.J."/>
            <person name="Barry K."/>
            <person name="Miller A.N."/>
            <person name="Grigoriev I.V."/>
            <person name="Debuchy R."/>
            <person name="Gladieux P."/>
            <person name="Hiltunen Thoren M."/>
            <person name="Johannesson H."/>
        </authorList>
    </citation>
    <scope>NUCLEOTIDE SEQUENCE</scope>
    <source>
        <strain evidence="2">CBS 168.71</strain>
    </source>
</reference>
<evidence type="ECO:0000313" key="3">
    <source>
        <dbReference type="Proteomes" id="UP001278766"/>
    </source>
</evidence>
<feature type="transmembrane region" description="Helical" evidence="1">
    <location>
        <begin position="69"/>
        <end position="91"/>
    </location>
</feature>
<dbReference type="EMBL" id="JAUEPN010000002">
    <property type="protein sequence ID" value="KAK3298495.1"/>
    <property type="molecule type" value="Genomic_DNA"/>
</dbReference>
<keyword evidence="3" id="KW-1185">Reference proteome</keyword>
<organism evidence="2 3">
    <name type="scientific">Chaetomium fimeti</name>
    <dbReference type="NCBI Taxonomy" id="1854472"/>
    <lineage>
        <taxon>Eukaryota</taxon>
        <taxon>Fungi</taxon>
        <taxon>Dikarya</taxon>
        <taxon>Ascomycota</taxon>
        <taxon>Pezizomycotina</taxon>
        <taxon>Sordariomycetes</taxon>
        <taxon>Sordariomycetidae</taxon>
        <taxon>Sordariales</taxon>
        <taxon>Chaetomiaceae</taxon>
        <taxon>Chaetomium</taxon>
    </lineage>
</organism>
<evidence type="ECO:0000313" key="2">
    <source>
        <dbReference type="EMBL" id="KAK3298495.1"/>
    </source>
</evidence>
<keyword evidence="1" id="KW-1133">Transmembrane helix</keyword>
<keyword evidence="1" id="KW-0812">Transmembrane</keyword>
<feature type="transmembrane region" description="Helical" evidence="1">
    <location>
        <begin position="24"/>
        <end position="48"/>
    </location>
</feature>
<dbReference type="GeneID" id="87845678"/>
<dbReference type="AlphaFoldDB" id="A0AAE0HL19"/>
<keyword evidence="1" id="KW-0472">Membrane</keyword>
<name>A0AAE0HL19_9PEZI</name>
<gene>
    <name evidence="2" type="ORF">B0H64DRAFT_76527</name>
</gene>
<dbReference type="Proteomes" id="UP001278766">
    <property type="component" value="Unassembled WGS sequence"/>
</dbReference>
<dbReference type="RefSeq" id="XP_062662009.1">
    <property type="nucleotide sequence ID" value="XM_062808730.1"/>
</dbReference>
<evidence type="ECO:0000256" key="1">
    <source>
        <dbReference type="SAM" id="Phobius"/>
    </source>
</evidence>
<sequence>MVVLKEEGGWMAVIMSDDGGRASGAGGCIALHGGVLAVIFSLFLPLYLCLSRAVLITALRWGLHLLSRLWIYGSRIPFCYLLICIMCHFLLSGMW</sequence>